<feature type="compositionally biased region" description="Basic and acidic residues" evidence="1">
    <location>
        <begin position="419"/>
        <end position="430"/>
    </location>
</feature>
<organism evidence="2 3">
    <name type="scientific">Acrasis kona</name>
    <dbReference type="NCBI Taxonomy" id="1008807"/>
    <lineage>
        <taxon>Eukaryota</taxon>
        <taxon>Discoba</taxon>
        <taxon>Heterolobosea</taxon>
        <taxon>Tetramitia</taxon>
        <taxon>Eutetramitia</taxon>
        <taxon>Acrasidae</taxon>
        <taxon>Acrasis</taxon>
    </lineage>
</organism>
<feature type="compositionally biased region" description="Low complexity" evidence="1">
    <location>
        <begin position="258"/>
        <end position="275"/>
    </location>
</feature>
<comment type="caution">
    <text evidence="2">The sequence shown here is derived from an EMBL/GenBank/DDBJ whole genome shotgun (WGS) entry which is preliminary data.</text>
</comment>
<sequence>MANTDSAMQQVWKTYGVSALWKFKLVDIKDELRIKGLLLTGNKPDVIERLNRKYLSELTEEEAIQHAKTTSETALDNGDEEEKEEEEDHQSPTITTQVKTDDVTKVSPIAQTLVQPPPLPIPPTLTTPLLAPNMYNPYVPGVLPMWSTVSPLQPNTQGPIVPPPPLPSSINNGQKSTSPITAPIKKTPPPTLQHNHYHNHMHYNQNMYNTYVLPNSMMPIIGYNGYVPMPQYYPTIASAPAKPLLKPNNTSQLKVISPPMSHASSPMSVTPTMSPDKSVIDADPSKTSPPQVAPPSPTRYHNPPSKLKKMGLMKEPILAAKTVYGSKVKSQALLVEKKASSSITSSQANVNTPTVIQPTGLTKTGKVPKRYQHSAAWLNKKEQERAAAAAREAASGSKPIKQKQSKKIKLLDPPMMTNQKDKKHEKKKSEPSPSQSVKRETIEIKPIITDRVGHKGPPKSTPLKMPTKKKRKIDQEVKQESSDASSDTSALIMQIDNVFKGEPLQMIHEGDDLADYMSDLYTDFASSTPTDLTSTTSSSSLNGLMVDLTSCLNVKQEDQSSRAISDNNAEEDEAFLTAPDENQSQCDYEYHFSVHLIRDSQSDSRQIRIHGNTSLHDLIHATLDTFQEDHFGGLGIVAGVDHESRYTVSLPTGELLYHPNHVPQELNCASSSDQVTLYSGGINLEHVVRVVFEDQDATLTLNVEAITQVQDEEEATMDYSQEDGIHVYFNHHDDELDSQGETLGAVENVTMIESV</sequence>
<evidence type="ECO:0000313" key="2">
    <source>
        <dbReference type="EMBL" id="KAL0490763.1"/>
    </source>
</evidence>
<dbReference type="AlphaFoldDB" id="A0AAW2ZP74"/>
<evidence type="ECO:0000313" key="3">
    <source>
        <dbReference type="Proteomes" id="UP001431209"/>
    </source>
</evidence>
<feature type="region of interest" description="Disordered" evidence="1">
    <location>
        <begin position="382"/>
        <end position="488"/>
    </location>
</feature>
<evidence type="ECO:0000256" key="1">
    <source>
        <dbReference type="SAM" id="MobiDB-lite"/>
    </source>
</evidence>
<dbReference type="EMBL" id="JAOPGA020001714">
    <property type="protein sequence ID" value="KAL0490763.1"/>
    <property type="molecule type" value="Genomic_DNA"/>
</dbReference>
<feature type="region of interest" description="Disordered" evidence="1">
    <location>
        <begin position="61"/>
        <end position="101"/>
    </location>
</feature>
<feature type="region of interest" description="Disordered" evidence="1">
    <location>
        <begin position="258"/>
        <end position="307"/>
    </location>
</feature>
<proteinExistence type="predicted"/>
<feature type="compositionally biased region" description="Low complexity" evidence="1">
    <location>
        <begin position="386"/>
        <end position="399"/>
    </location>
</feature>
<evidence type="ECO:0008006" key="4">
    <source>
        <dbReference type="Google" id="ProtNLM"/>
    </source>
</evidence>
<accession>A0AAW2ZP74</accession>
<name>A0AAW2ZP74_9EUKA</name>
<keyword evidence="3" id="KW-1185">Reference proteome</keyword>
<feature type="compositionally biased region" description="Acidic residues" evidence="1">
    <location>
        <begin position="77"/>
        <end position="88"/>
    </location>
</feature>
<dbReference type="Proteomes" id="UP001431209">
    <property type="component" value="Unassembled WGS sequence"/>
</dbReference>
<reference evidence="2 3" key="1">
    <citation type="submission" date="2024-03" db="EMBL/GenBank/DDBJ databases">
        <title>The Acrasis kona genome and developmental transcriptomes reveal deep origins of eukaryotic multicellular pathways.</title>
        <authorList>
            <person name="Sheikh S."/>
            <person name="Fu C.-J."/>
            <person name="Brown M.W."/>
            <person name="Baldauf S.L."/>
        </authorList>
    </citation>
    <scope>NUCLEOTIDE SEQUENCE [LARGE SCALE GENOMIC DNA]</scope>
    <source>
        <strain evidence="2 3">ATCC MYA-3509</strain>
    </source>
</reference>
<protein>
    <recommendedName>
        <fullName evidence="4">SAP domain-containing protein</fullName>
    </recommendedName>
</protein>
<gene>
    <name evidence="2" type="ORF">AKO1_002537</name>
</gene>